<dbReference type="Pfam" id="PF01262">
    <property type="entry name" value="AlaDh_PNT_C"/>
    <property type="match status" value="1"/>
</dbReference>
<evidence type="ECO:0000256" key="4">
    <source>
        <dbReference type="ARBA" id="ARBA00022857"/>
    </source>
</evidence>
<feature type="domain" description="Alanine dehydrogenase/pyridine nucleotide transhydrogenase NAD(H)-binding" evidence="8">
    <location>
        <begin position="169"/>
        <end position="331"/>
    </location>
</feature>
<feature type="domain" description="Alanine dehydrogenase/pyridine nucleotide transhydrogenase N-terminal" evidence="9">
    <location>
        <begin position="25"/>
        <end position="160"/>
    </location>
</feature>
<dbReference type="AlphaFoldDB" id="A0A1Y0V6A7"/>
<dbReference type="InterPro" id="IPR007698">
    <property type="entry name" value="AlaDH/PNT_NAD(H)-bd"/>
</dbReference>
<evidence type="ECO:0000256" key="5">
    <source>
        <dbReference type="ARBA" id="ARBA00022967"/>
    </source>
</evidence>
<dbReference type="Pfam" id="PF05222">
    <property type="entry name" value="AlaDh_PNT_N"/>
    <property type="match status" value="1"/>
</dbReference>
<keyword evidence="3" id="KW-0547">Nucleotide-binding</keyword>
<evidence type="ECO:0000313" key="10">
    <source>
        <dbReference type="EMBL" id="ARW10337.1"/>
    </source>
</evidence>
<dbReference type="GO" id="GO:0006740">
    <property type="term" value="P:NADPH regeneration"/>
    <property type="evidence" value="ECO:0007669"/>
    <property type="project" value="TreeGrafter"/>
</dbReference>
<proteinExistence type="predicted"/>
<evidence type="ECO:0000256" key="3">
    <source>
        <dbReference type="ARBA" id="ARBA00022741"/>
    </source>
</evidence>
<organism evidence="10 11">
    <name type="scientific">Acetobacter ascendens</name>
    <dbReference type="NCBI Taxonomy" id="481146"/>
    <lineage>
        <taxon>Bacteria</taxon>
        <taxon>Pseudomonadati</taxon>
        <taxon>Pseudomonadota</taxon>
        <taxon>Alphaproteobacteria</taxon>
        <taxon>Acetobacterales</taxon>
        <taxon>Acetobacteraceae</taxon>
        <taxon>Acetobacter</taxon>
    </lineage>
</organism>
<dbReference type="Proteomes" id="UP000195633">
    <property type="component" value="Chromosome"/>
</dbReference>
<dbReference type="InterPro" id="IPR007886">
    <property type="entry name" value="AlaDH/PNT_N"/>
</dbReference>
<dbReference type="EC" id="7.1.1.1" evidence="2"/>
<evidence type="ECO:0000256" key="7">
    <source>
        <dbReference type="ARBA" id="ARBA00048202"/>
    </source>
</evidence>
<dbReference type="PANTHER" id="PTHR10160">
    <property type="entry name" value="NAD(P) TRANSHYDROGENASE"/>
    <property type="match status" value="1"/>
</dbReference>
<dbReference type="InterPro" id="IPR036291">
    <property type="entry name" value="NAD(P)-bd_dom_sf"/>
</dbReference>
<evidence type="ECO:0000256" key="6">
    <source>
        <dbReference type="ARBA" id="ARBA00023027"/>
    </source>
</evidence>
<keyword evidence="5" id="KW-1278">Translocase</keyword>
<keyword evidence="6" id="KW-0520">NAD</keyword>
<keyword evidence="10" id="KW-0560">Oxidoreductase</keyword>
<dbReference type="GO" id="GO:0008750">
    <property type="term" value="F:proton-translocating NAD(P)+ transhydrogenase activity"/>
    <property type="evidence" value="ECO:0007669"/>
    <property type="project" value="UniProtKB-EC"/>
</dbReference>
<evidence type="ECO:0000259" key="9">
    <source>
        <dbReference type="SMART" id="SM01003"/>
    </source>
</evidence>
<dbReference type="GO" id="GO:0005886">
    <property type="term" value="C:plasma membrane"/>
    <property type="evidence" value="ECO:0007669"/>
    <property type="project" value="TreeGrafter"/>
</dbReference>
<dbReference type="GO" id="GO:0050661">
    <property type="term" value="F:NADP binding"/>
    <property type="evidence" value="ECO:0007669"/>
    <property type="project" value="TreeGrafter"/>
</dbReference>
<evidence type="ECO:0000256" key="1">
    <source>
        <dbReference type="ARBA" id="ARBA00003943"/>
    </source>
</evidence>
<accession>A0A1Y0V6A7</accession>
<name>A0A1Y0V6A7_9PROT</name>
<sequence length="402" mass="42337">MQNPVLTFAQLLQQSLEQTVTLKIAILKETAADERRVAMIPSVAQRIAKLGASLVLEQGAGAAATYTDAAYTQAGVTTEADQQKLLGNADIVLAVQPPCVETVKKMKPGSLLVSFIYAKTQPDLVKALRDTKITTFAMELIPRISRAQAMDALSSQAALAGYYAPLLGCVHMQKILPMMTTAVGSLRAARVLVMGLGVAGLQALATAHRLGAVCEGYDVRPETKEEAESVGARFVDTGVDARGAGGYARELTPEEKTKVRAALSQHIAQADLIITTAAVPGKHAPRLIDADQLAAMKEGSVVVDMGAPNGGNCEGTKAGEIIKVGPVTLVGPTNLPSCLAAQASELYAKNIYNLLEQVVHDGVLKPDFTDDVIKGTTLTHDGTITNDAIKQFIESAPVEKVS</sequence>
<dbReference type="SMART" id="SM01002">
    <property type="entry name" value="AlaDh_PNT_C"/>
    <property type="match status" value="1"/>
</dbReference>
<dbReference type="SUPFAM" id="SSF51735">
    <property type="entry name" value="NAD(P)-binding Rossmann-fold domains"/>
    <property type="match status" value="1"/>
</dbReference>
<comment type="catalytic activity">
    <reaction evidence="7">
        <text>NAD(+) + NADPH + H(+)(in) = NADH + NADP(+) + H(+)(out)</text>
        <dbReference type="Rhea" id="RHEA:47992"/>
        <dbReference type="ChEBI" id="CHEBI:15378"/>
        <dbReference type="ChEBI" id="CHEBI:57540"/>
        <dbReference type="ChEBI" id="CHEBI:57783"/>
        <dbReference type="ChEBI" id="CHEBI:57945"/>
        <dbReference type="ChEBI" id="CHEBI:58349"/>
        <dbReference type="EC" id="7.1.1.1"/>
    </reaction>
</comment>
<dbReference type="SMART" id="SM01003">
    <property type="entry name" value="AlaDh_PNT_N"/>
    <property type="match status" value="1"/>
</dbReference>
<dbReference type="PANTHER" id="PTHR10160:SF19">
    <property type="entry name" value="PROTON-TRANSLOCATING NAD(P)(+) TRANSHYDROGENASE"/>
    <property type="match status" value="1"/>
</dbReference>
<keyword evidence="4" id="KW-0521">NADP</keyword>
<protein>
    <recommendedName>
        <fullName evidence="2">proton-translocating NAD(P)(+) transhydrogenase</fullName>
        <ecNumber evidence="2">7.1.1.1</ecNumber>
    </recommendedName>
</protein>
<dbReference type="EMBL" id="CP021524">
    <property type="protein sequence ID" value="ARW10337.1"/>
    <property type="molecule type" value="Genomic_DNA"/>
</dbReference>
<dbReference type="GO" id="GO:0016491">
    <property type="term" value="F:oxidoreductase activity"/>
    <property type="evidence" value="ECO:0007669"/>
    <property type="project" value="UniProtKB-KW"/>
</dbReference>
<gene>
    <name evidence="10" type="primary">pntA</name>
    <name evidence="10" type="ORF">S101447_01241</name>
</gene>
<comment type="function">
    <text evidence="1">The transhydrogenation between NADH and NADP is coupled to respiration and ATP hydrolysis and functions as a proton pump across the membrane.</text>
</comment>
<dbReference type="STRING" id="481146.A4S02_12340"/>
<dbReference type="CDD" id="cd05304">
    <property type="entry name" value="Rubrum_tdh"/>
    <property type="match status" value="1"/>
</dbReference>
<evidence type="ECO:0000256" key="2">
    <source>
        <dbReference type="ARBA" id="ARBA00012943"/>
    </source>
</evidence>
<evidence type="ECO:0000313" key="11">
    <source>
        <dbReference type="Proteomes" id="UP000195633"/>
    </source>
</evidence>
<dbReference type="Gene3D" id="3.40.50.720">
    <property type="entry name" value="NAD(P)-binding Rossmann-like Domain"/>
    <property type="match status" value="2"/>
</dbReference>
<evidence type="ECO:0000259" key="8">
    <source>
        <dbReference type="SMART" id="SM01002"/>
    </source>
</evidence>
<dbReference type="SUPFAM" id="SSF52283">
    <property type="entry name" value="Formate/glycerate dehydrogenase catalytic domain-like"/>
    <property type="match status" value="1"/>
</dbReference>
<reference evidence="10 11" key="1">
    <citation type="submission" date="2017-05" db="EMBL/GenBank/DDBJ databases">
        <title>Genome sequence of Acetobacter pasteurianus subsp. ascendens strain SRCM101447.</title>
        <authorList>
            <person name="Cho S.H."/>
        </authorList>
    </citation>
    <scope>NUCLEOTIDE SEQUENCE [LARGE SCALE GENOMIC DNA]</scope>
    <source>
        <strain evidence="10 11">SRCM101447</strain>
    </source>
</reference>